<gene>
    <name evidence="1" type="ORF">Vbra_20773</name>
</gene>
<proteinExistence type="predicted"/>
<dbReference type="EMBL" id="CDMY01000303">
    <property type="protein sequence ID" value="CEM00968.1"/>
    <property type="molecule type" value="Genomic_DNA"/>
</dbReference>
<dbReference type="AlphaFoldDB" id="A0A0G4ET16"/>
<dbReference type="VEuPathDB" id="CryptoDB:Vbra_20773"/>
<evidence type="ECO:0000313" key="2">
    <source>
        <dbReference type="Proteomes" id="UP000041254"/>
    </source>
</evidence>
<dbReference type="InParanoid" id="A0A0G4ET16"/>
<name>A0A0G4ET16_VITBC</name>
<protein>
    <submittedName>
        <fullName evidence="1">Uncharacterized protein</fullName>
    </submittedName>
</protein>
<sequence>MAAALTMTQTAQTMAHTALKTINNAQQQLHSITGMKFDCSSLKTKEECMRDKHENPCTGGPGSQAPSNCAWGHYKPGRRGYSRPTWKDECYCERD</sequence>
<dbReference type="Proteomes" id="UP000041254">
    <property type="component" value="Unassembled WGS sequence"/>
</dbReference>
<accession>A0A0G4ET16</accession>
<organism evidence="1 2">
    <name type="scientific">Vitrella brassicaformis (strain CCMP3155)</name>
    <dbReference type="NCBI Taxonomy" id="1169540"/>
    <lineage>
        <taxon>Eukaryota</taxon>
        <taxon>Sar</taxon>
        <taxon>Alveolata</taxon>
        <taxon>Colpodellida</taxon>
        <taxon>Vitrellaceae</taxon>
        <taxon>Vitrella</taxon>
    </lineage>
</organism>
<evidence type="ECO:0000313" key="1">
    <source>
        <dbReference type="EMBL" id="CEM00968.1"/>
    </source>
</evidence>
<reference evidence="1 2" key="1">
    <citation type="submission" date="2014-11" db="EMBL/GenBank/DDBJ databases">
        <authorList>
            <person name="Zhu J."/>
            <person name="Qi W."/>
            <person name="Song R."/>
        </authorList>
    </citation>
    <scope>NUCLEOTIDE SEQUENCE [LARGE SCALE GENOMIC DNA]</scope>
</reference>
<keyword evidence="2" id="KW-1185">Reference proteome</keyword>